<feature type="compositionally biased region" description="Basic and acidic residues" evidence="9">
    <location>
        <begin position="1"/>
        <end position="12"/>
    </location>
</feature>
<evidence type="ECO:0000256" key="3">
    <source>
        <dbReference type="ARBA" id="ARBA00020976"/>
    </source>
</evidence>
<evidence type="ECO:0000256" key="4">
    <source>
        <dbReference type="ARBA" id="ARBA00022448"/>
    </source>
</evidence>
<dbReference type="PANTHER" id="PTHR13302">
    <property type="entry name" value="CONSERVED OLIGOMERIC GOLGI COMPLEX COMPONENT 3"/>
    <property type="match status" value="1"/>
</dbReference>
<evidence type="ECO:0000256" key="7">
    <source>
        <dbReference type="ARBA" id="ARBA00023136"/>
    </source>
</evidence>
<sequence>METHRGRVEASRGTKPTTIAHGWDRSSPLIGRQLNAISALAKHMANRLTPQHIMAETDGLARGVGSGGNYKNDQAASMPDVHSTHEFHQWYTELDARKKIEQDEKFRCHAEVLKHHLTTCDSMLQKADETQAHFEDMRVKYRSVKGRGQALQVECARLVSEKKKLLEFAEVLHRKLGYFDELEVITQTFQSGRSRVDGDDFVPLLHRLDECLSFIHSRPQYAEYAAYALRCGQLRSRALSAVRSHVFATLRSAVAQVRRHVRDDHSTSVVPADGSGDDQRAVTEGALTSVFYIKFRAAVSCLRPIMDEMESRSRLGVSSESRREYAQVMADCRAIYCEQRLALIVGFVQKRLIEYAARHPLLGFIRTGCAYLLQVCRAERELFECALPLESDAASALWTLMEPLGAILHDAVRPQYILLNDIYILAELVDVLAGEVLEEQLGRHGDAGASMRPFVETVLADVRERLIFRAQTFIKEEVDNYRPTAEDLDYPGKLERMAATSANSAGNAGTSPVAITAGDEGVANVDTDFEGHGAAATKLVSKSIHRWFPPLEHTLSCLATLYRCLDSRTFSGLAQEAVQMCSDSILSGSRTITRQSANLDGQLFAIKHLLVLREQIAPFESDLAAHCIPVRELDFSHLRGQMRRMLAGELSLFSTSPDANALIVIAAKGAPRVVESTIDSRRELERHLKTACETYIMTVTRRVVEPMLSFLTKVTAVRVSGTLPRDSPVCTAAFAAPDRLAEIVTRVNEALMSDLPKCVQKMALYLTGTATREIIFNPIRSNVVEAHSQIAALLAAEYPPEVAGTIALKSPVELANLLDAMLD</sequence>
<dbReference type="GO" id="GO:0017119">
    <property type="term" value="C:Golgi transport complex"/>
    <property type="evidence" value="ECO:0007669"/>
    <property type="project" value="TreeGrafter"/>
</dbReference>
<dbReference type="Pfam" id="PF20671">
    <property type="entry name" value="COG3_C"/>
    <property type="match status" value="1"/>
</dbReference>
<accession>A0A7S0X8E5</accession>
<dbReference type="InterPro" id="IPR048320">
    <property type="entry name" value="COG3_N"/>
</dbReference>
<gene>
    <name evidence="12" type="ORF">MANT1106_LOCUS10834</name>
</gene>
<dbReference type="GO" id="GO:0006886">
    <property type="term" value="P:intracellular protein transport"/>
    <property type="evidence" value="ECO:0007669"/>
    <property type="project" value="InterPro"/>
</dbReference>
<reference evidence="12" key="1">
    <citation type="submission" date="2021-01" db="EMBL/GenBank/DDBJ databases">
        <authorList>
            <person name="Corre E."/>
            <person name="Pelletier E."/>
            <person name="Niang G."/>
            <person name="Scheremetjew M."/>
            <person name="Finn R."/>
            <person name="Kale V."/>
            <person name="Holt S."/>
            <person name="Cochrane G."/>
            <person name="Meng A."/>
            <person name="Brown T."/>
            <person name="Cohen L."/>
        </authorList>
    </citation>
    <scope>NUCLEOTIDE SEQUENCE</scope>
    <source>
        <strain evidence="12">SL-175</strain>
    </source>
</reference>
<dbReference type="EMBL" id="HBFC01018177">
    <property type="protein sequence ID" value="CAD8708151.1"/>
    <property type="molecule type" value="Transcribed_RNA"/>
</dbReference>
<dbReference type="GO" id="GO:0007030">
    <property type="term" value="P:Golgi organization"/>
    <property type="evidence" value="ECO:0007669"/>
    <property type="project" value="TreeGrafter"/>
</dbReference>
<dbReference type="Pfam" id="PF04136">
    <property type="entry name" value="COG3_N"/>
    <property type="match status" value="1"/>
</dbReference>
<dbReference type="GO" id="GO:0005801">
    <property type="term" value="C:cis-Golgi network"/>
    <property type="evidence" value="ECO:0007669"/>
    <property type="project" value="InterPro"/>
</dbReference>
<evidence type="ECO:0000256" key="5">
    <source>
        <dbReference type="ARBA" id="ARBA00022927"/>
    </source>
</evidence>
<feature type="domain" description="Conserved oligomeric Golgi complex subunit 3 N-terminal" evidence="10">
    <location>
        <begin position="110"/>
        <end position="251"/>
    </location>
</feature>
<organism evidence="12">
    <name type="scientific">Mantoniella antarctica</name>
    <dbReference type="NCBI Taxonomy" id="81844"/>
    <lineage>
        <taxon>Eukaryota</taxon>
        <taxon>Viridiplantae</taxon>
        <taxon>Chlorophyta</taxon>
        <taxon>Mamiellophyceae</taxon>
        <taxon>Mamiellales</taxon>
        <taxon>Mamiellaceae</taxon>
        <taxon>Mantoniella</taxon>
    </lineage>
</organism>
<dbReference type="GO" id="GO:0006891">
    <property type="term" value="P:intra-Golgi vesicle-mediated transport"/>
    <property type="evidence" value="ECO:0007669"/>
    <property type="project" value="TreeGrafter"/>
</dbReference>
<evidence type="ECO:0000256" key="2">
    <source>
        <dbReference type="ARBA" id="ARBA00009936"/>
    </source>
</evidence>
<evidence type="ECO:0000256" key="1">
    <source>
        <dbReference type="ARBA" id="ARBA00004395"/>
    </source>
</evidence>
<dbReference type="GO" id="GO:0000139">
    <property type="term" value="C:Golgi membrane"/>
    <property type="evidence" value="ECO:0007669"/>
    <property type="project" value="UniProtKB-SubCell"/>
</dbReference>
<evidence type="ECO:0000313" key="12">
    <source>
        <dbReference type="EMBL" id="CAD8708151.1"/>
    </source>
</evidence>
<dbReference type="AlphaFoldDB" id="A0A7S0X8E5"/>
<comment type="similarity">
    <text evidence="2">Belongs to the COG3 family.</text>
</comment>
<keyword evidence="6" id="KW-0333">Golgi apparatus</keyword>
<keyword evidence="4" id="KW-0813">Transport</keyword>
<comment type="subcellular location">
    <subcellularLocation>
        <location evidence="1">Golgi apparatus membrane</location>
        <topology evidence="1">Peripheral membrane protein</topology>
    </subcellularLocation>
</comment>
<evidence type="ECO:0000259" key="11">
    <source>
        <dbReference type="Pfam" id="PF20671"/>
    </source>
</evidence>
<feature type="domain" description="Conserved oligomeric Golgi complex subunit 3 C-terminal" evidence="11">
    <location>
        <begin position="289"/>
        <end position="637"/>
    </location>
</feature>
<evidence type="ECO:0000259" key="10">
    <source>
        <dbReference type="Pfam" id="PF04136"/>
    </source>
</evidence>
<dbReference type="PANTHER" id="PTHR13302:SF8">
    <property type="entry name" value="CONSERVED OLIGOMERIC GOLGI COMPLEX SUBUNIT 3"/>
    <property type="match status" value="1"/>
</dbReference>
<name>A0A7S0X8E5_9CHLO</name>
<dbReference type="InterPro" id="IPR007265">
    <property type="entry name" value="COG_su3"/>
</dbReference>
<keyword evidence="5" id="KW-0653">Protein transport</keyword>
<feature type="region of interest" description="Disordered" evidence="9">
    <location>
        <begin position="1"/>
        <end position="24"/>
    </location>
</feature>
<evidence type="ECO:0000256" key="8">
    <source>
        <dbReference type="ARBA" id="ARBA00031339"/>
    </source>
</evidence>
<keyword evidence="7" id="KW-0472">Membrane</keyword>
<evidence type="ECO:0000256" key="9">
    <source>
        <dbReference type="SAM" id="MobiDB-lite"/>
    </source>
</evidence>
<protein>
    <recommendedName>
        <fullName evidence="3">Conserved oligomeric Golgi complex subunit 3</fullName>
    </recommendedName>
    <alternativeName>
        <fullName evidence="8">Component of oligomeric Golgi complex 3</fullName>
    </alternativeName>
</protein>
<evidence type="ECO:0000256" key="6">
    <source>
        <dbReference type="ARBA" id="ARBA00023034"/>
    </source>
</evidence>
<dbReference type="InterPro" id="IPR048685">
    <property type="entry name" value="COG3_C"/>
</dbReference>
<proteinExistence type="inferred from homology"/>